<dbReference type="SUPFAM" id="SSF56801">
    <property type="entry name" value="Acetyl-CoA synthetase-like"/>
    <property type="match status" value="1"/>
</dbReference>
<keyword evidence="1" id="KW-0596">Phosphopantetheine</keyword>
<dbReference type="FunFam" id="3.40.50.12780:FF:000012">
    <property type="entry name" value="Non-ribosomal peptide synthetase"/>
    <property type="match status" value="1"/>
</dbReference>
<dbReference type="Gene3D" id="3.40.50.1820">
    <property type="entry name" value="alpha/beta hydrolase"/>
    <property type="match status" value="1"/>
</dbReference>
<dbReference type="PANTHER" id="PTHR45527">
    <property type="entry name" value="NONRIBOSOMAL PEPTIDE SYNTHETASE"/>
    <property type="match status" value="1"/>
</dbReference>
<evidence type="ECO:0000259" key="3">
    <source>
        <dbReference type="PROSITE" id="PS50075"/>
    </source>
</evidence>
<dbReference type="InterPro" id="IPR001031">
    <property type="entry name" value="Thioesterase"/>
</dbReference>
<evidence type="ECO:0000256" key="2">
    <source>
        <dbReference type="ARBA" id="ARBA00022553"/>
    </source>
</evidence>
<comment type="caution">
    <text evidence="4">The sequence shown here is derived from an EMBL/GenBank/DDBJ whole genome shotgun (WGS) entry which is preliminary data.</text>
</comment>
<dbReference type="FunFam" id="3.30.559.30:FF:000001">
    <property type="entry name" value="Non-ribosomal peptide synthetase"/>
    <property type="match status" value="1"/>
</dbReference>
<dbReference type="Gene3D" id="1.25.40.10">
    <property type="entry name" value="Tetratricopeptide repeat domain"/>
    <property type="match status" value="2"/>
</dbReference>
<dbReference type="InterPro" id="IPR000873">
    <property type="entry name" value="AMP-dep_synth/lig_dom"/>
</dbReference>
<dbReference type="InterPro" id="IPR029058">
    <property type="entry name" value="AB_hydrolase_fold"/>
</dbReference>
<dbReference type="Proteomes" id="UP001160519">
    <property type="component" value="Unassembled WGS sequence"/>
</dbReference>
<dbReference type="InterPro" id="IPR020845">
    <property type="entry name" value="AMP-binding_CS"/>
</dbReference>
<dbReference type="Pfam" id="PF00975">
    <property type="entry name" value="Thioesterase"/>
    <property type="match status" value="1"/>
</dbReference>
<dbReference type="InterPro" id="IPR019734">
    <property type="entry name" value="TPR_rpt"/>
</dbReference>
<feature type="domain" description="Carrier" evidence="3">
    <location>
        <begin position="989"/>
        <end position="1064"/>
    </location>
</feature>
<dbReference type="Gene3D" id="3.40.50.980">
    <property type="match status" value="2"/>
</dbReference>
<dbReference type="SUPFAM" id="SSF47336">
    <property type="entry name" value="ACP-like"/>
    <property type="match status" value="1"/>
</dbReference>
<dbReference type="PROSITE" id="PS00455">
    <property type="entry name" value="AMP_BINDING"/>
    <property type="match status" value="1"/>
</dbReference>
<dbReference type="Pfam" id="PF00668">
    <property type="entry name" value="Condensation"/>
    <property type="match status" value="1"/>
</dbReference>
<dbReference type="CDD" id="cd19531">
    <property type="entry name" value="LCL_NRPS-like"/>
    <property type="match status" value="1"/>
</dbReference>
<dbReference type="SMART" id="SM00028">
    <property type="entry name" value="TPR"/>
    <property type="match status" value="2"/>
</dbReference>
<organism evidence="4 5">
    <name type="scientific">Candidatus Methylobacter titanis</name>
    <dbReference type="NCBI Taxonomy" id="3053457"/>
    <lineage>
        <taxon>Bacteria</taxon>
        <taxon>Pseudomonadati</taxon>
        <taxon>Pseudomonadota</taxon>
        <taxon>Gammaproteobacteria</taxon>
        <taxon>Methylococcales</taxon>
        <taxon>Methylococcaceae</taxon>
        <taxon>Methylobacter</taxon>
    </lineage>
</organism>
<dbReference type="FunFam" id="3.40.50.980:FF:000001">
    <property type="entry name" value="Non-ribosomal peptide synthetase"/>
    <property type="match status" value="1"/>
</dbReference>
<dbReference type="Gene3D" id="1.10.1200.10">
    <property type="entry name" value="ACP-like"/>
    <property type="match status" value="1"/>
</dbReference>
<dbReference type="FunFam" id="2.30.38.10:FF:000001">
    <property type="entry name" value="Non-ribosomal peptide synthetase PvdI"/>
    <property type="match status" value="1"/>
</dbReference>
<protein>
    <submittedName>
        <fullName evidence="4">Amino acid adenylation domain-containing protein</fullName>
    </submittedName>
</protein>
<evidence type="ECO:0000256" key="1">
    <source>
        <dbReference type="ARBA" id="ARBA00022450"/>
    </source>
</evidence>
<dbReference type="SUPFAM" id="SSF48452">
    <property type="entry name" value="TPR-like"/>
    <property type="match status" value="2"/>
</dbReference>
<dbReference type="Pfam" id="PF00550">
    <property type="entry name" value="PP-binding"/>
    <property type="match status" value="1"/>
</dbReference>
<dbReference type="InterPro" id="IPR001242">
    <property type="entry name" value="Condensation_dom"/>
</dbReference>
<dbReference type="InterPro" id="IPR009081">
    <property type="entry name" value="PP-bd_ACP"/>
</dbReference>
<dbReference type="EMBL" id="JAQSDF010000053">
    <property type="protein sequence ID" value="MDI1232006.1"/>
    <property type="molecule type" value="Genomic_DNA"/>
</dbReference>
<dbReference type="Gene3D" id="3.30.559.30">
    <property type="entry name" value="Nonribosomal peptide synthetase, condensation domain"/>
    <property type="match status" value="1"/>
</dbReference>
<accession>A0AA43Q8Z6</accession>
<evidence type="ECO:0000313" key="5">
    <source>
        <dbReference type="Proteomes" id="UP001160519"/>
    </source>
</evidence>
<dbReference type="InterPro" id="IPR025110">
    <property type="entry name" value="AMP-bd_C"/>
</dbReference>
<dbReference type="PROSITE" id="PS50075">
    <property type="entry name" value="CARRIER"/>
    <property type="match status" value="1"/>
</dbReference>
<dbReference type="InterPro" id="IPR011990">
    <property type="entry name" value="TPR-like_helical_dom_sf"/>
</dbReference>
<dbReference type="GO" id="GO:0047527">
    <property type="term" value="F:2,3-dihydroxybenzoate-serine ligase activity"/>
    <property type="evidence" value="ECO:0007669"/>
    <property type="project" value="TreeGrafter"/>
</dbReference>
<dbReference type="NCBIfam" id="TIGR01733">
    <property type="entry name" value="AA-adenyl-dom"/>
    <property type="match status" value="1"/>
</dbReference>
<keyword evidence="2" id="KW-0597">Phosphoprotein</keyword>
<dbReference type="GO" id="GO:0009239">
    <property type="term" value="P:enterobactin biosynthetic process"/>
    <property type="evidence" value="ECO:0007669"/>
    <property type="project" value="TreeGrafter"/>
</dbReference>
<dbReference type="InterPro" id="IPR023213">
    <property type="entry name" value="CAT-like_dom_sf"/>
</dbReference>
<dbReference type="GO" id="GO:0031177">
    <property type="term" value="F:phosphopantetheine binding"/>
    <property type="evidence" value="ECO:0007669"/>
    <property type="project" value="TreeGrafter"/>
</dbReference>
<dbReference type="InterPro" id="IPR010071">
    <property type="entry name" value="AA_adenyl_dom"/>
</dbReference>
<name>A0AA43Q8Z6_9GAMM</name>
<dbReference type="Gene3D" id="3.30.559.10">
    <property type="entry name" value="Chloramphenicol acetyltransferase-like domain"/>
    <property type="match status" value="1"/>
</dbReference>
<dbReference type="Pfam" id="PF00501">
    <property type="entry name" value="AMP-binding"/>
    <property type="match status" value="1"/>
</dbReference>
<dbReference type="SUPFAM" id="SSF53474">
    <property type="entry name" value="alpha/beta-Hydrolases"/>
    <property type="match status" value="1"/>
</dbReference>
<dbReference type="Gene3D" id="3.30.300.30">
    <property type="match status" value="1"/>
</dbReference>
<keyword evidence="5" id="KW-1185">Reference proteome</keyword>
<dbReference type="GO" id="GO:0043041">
    <property type="term" value="P:amino acid activation for nonribosomal peptide biosynthetic process"/>
    <property type="evidence" value="ECO:0007669"/>
    <property type="project" value="TreeGrafter"/>
</dbReference>
<dbReference type="FunFam" id="3.30.559.10:FF:000012">
    <property type="entry name" value="Non-ribosomal peptide synthetase"/>
    <property type="match status" value="1"/>
</dbReference>
<dbReference type="InterPro" id="IPR036736">
    <property type="entry name" value="ACP-like_sf"/>
</dbReference>
<dbReference type="GO" id="GO:0005829">
    <property type="term" value="C:cytosol"/>
    <property type="evidence" value="ECO:0007669"/>
    <property type="project" value="TreeGrafter"/>
</dbReference>
<dbReference type="Gene3D" id="2.30.38.10">
    <property type="entry name" value="Luciferase, Domain 3"/>
    <property type="match status" value="1"/>
</dbReference>
<gene>
    <name evidence="4" type="ORF">PSU93_12735</name>
</gene>
<sequence>MSHLQKHNHTPCLQDPVKNDDIFPVSYAQQRLWLLDRLLGIGGLYNIPWAVQLKGKLDVPALQQSLKAIVARHESLRTCFVEQNGEPVQVIRTSMAFACALIELPQENRASEIQRRLQTEANKPFDLKQAPLIRALLLRLSEQEHILMVTLHHSISDGWSMGVFRQELASFYRAFSQGQSADLPELPIQYADYAVWQREWLQGEVLERQLSYWKARLTGLAVLALPTDKPRPKQLTYRGAQADIQLSAVLTRRLKTLSRQQHVTLFITLSAALQVLLHRYSGQDDIVIGTAIAGRNRQELKNLIGFFVNTLVLRTDLSGAPGFNELLSRVRKTCSDAYSHQDLPFEKLVAELNVPRDAGRHPLFQVMLILQPATEDLQLPGLTISRLAVPHSTAKFDILMSLKEYPDGLTGTIEYSTDLFNAGTINRLIGHFQTLLEAIVEAPETSIAKLPLLTTAEHQQLLVTWNATQSDYPKDSCIHQLFEQQAARTPDAIALVFEDQQLSYQALNDKANRLAHYLQTLGVQADSLVAICLERSIDLVIGLLAILKAGGAYLPLDPAYPLERLAFMLDDSKTSLLLTQRKFASVTNALTLNDRIQRVYLDSELPETLSIFPEVGLHSANLAYVIYTSGSTGKPKGVQINHRSMVNFLTAMAKLLDINGQDVLLGLTTPSFDIAGLEFYLPLICGAKTVIVSHDLFTAEGWSGLTKTWQQTDAITLMQATPAAWHLLLAAGWAGNPQLKILCGGEALPHDLALRLRKKSKALWNLYGPTETTVWSSAQRLSDDTFLTRVTPIGRPIANTQFYILDRHLQPVPAGVAGELHIGGDGLARGYLNRPELSAEKFIANPFSNDIQERLYKTGDLARYLPDGTVEFLGRIDQQIKLHGHRIELGEIEAVLLQYSGIAGAAVIMREDQPGDQRLTAYLVPQMQDNPPDAAVMRQFLKEKLPSYMLPSAFVIVESIPLLPNGKLDRHALPKPEQTPQTSEATFTAPQGKLERQLARIWKKILRIPSVGRHDNFFDLGGYSFLFFQLTVFIEKELAISFPADGLLQSYTIEEQAIHLQSITNSAQSQQKNQYGMADNDFKRLLTYANGKKEKQHPDHPLIFPYNEHLSGIPLYFVNGGKYLGAHSKNRPFYDLISGFNIIQLNENNFSSLADYYAGEIIKLNPSGPYLLGGYCSGGLLAFEIATRLLAQQKSVPLLIMVDQSLPCTYSGNIAFLLFHENGLINELSRLNQSDILKQYYPGGWTLDIIESQHYPELYYISAMIVAERIESRIKNIVENERLEPLPDLAKQCHIQAVLHEQSAQKIIFRVEITNCSQILWPAGQLSITHHWLSNLGRAILYAENKVTLDIALKPGQKCSAFYHVNKLNESAEAVLRFCVVDKFGTWFETGCNIIITRDIHSYDAPVLDLANIAQLEEQGNLTQAIQYYHQYLHTGEHNSATILIKLAEITRYARGAQDALIINKRALIKCSTNKERAQVYQNLAENYFALEDFEQTIIHARDALKNNHTDYLSLSYLGLAYVHKRNYSKAMSIFNKISCHFNEHYPEYISTGMHSFAQEISKNINKTNYNYIINFTKKLLDTDPYKPINYYIHVKNLIAVERYDEAEQVALDGVQTYPYLTAGYETLHFIYMQQQQLSKAIAMKYKICELKPFCIEQHKQLLHLLQHELEPRLQDVLDLQKKLHALQ</sequence>
<dbReference type="FunFam" id="3.30.300.30:FF:000010">
    <property type="entry name" value="Enterobactin synthetase component F"/>
    <property type="match status" value="1"/>
</dbReference>
<dbReference type="InterPro" id="IPR045851">
    <property type="entry name" value="AMP-bd_C_sf"/>
</dbReference>
<proteinExistence type="predicted"/>
<dbReference type="SUPFAM" id="SSF52777">
    <property type="entry name" value="CoA-dependent acyltransferases"/>
    <property type="match status" value="2"/>
</dbReference>
<dbReference type="PANTHER" id="PTHR45527:SF1">
    <property type="entry name" value="FATTY ACID SYNTHASE"/>
    <property type="match status" value="1"/>
</dbReference>
<dbReference type="GO" id="GO:0009366">
    <property type="term" value="C:enterobactin synthetase complex"/>
    <property type="evidence" value="ECO:0007669"/>
    <property type="project" value="TreeGrafter"/>
</dbReference>
<evidence type="ECO:0000313" key="4">
    <source>
        <dbReference type="EMBL" id="MDI1232006.1"/>
    </source>
</evidence>
<dbReference type="Pfam" id="PF13193">
    <property type="entry name" value="AMP-binding_C"/>
    <property type="match status" value="1"/>
</dbReference>
<reference evidence="4" key="1">
    <citation type="submission" date="2023-01" db="EMBL/GenBank/DDBJ databases">
        <title>Biogeochemical cycle of methane in antarctic sediments.</title>
        <authorList>
            <person name="Roldan D.M."/>
            <person name="Menes R.J."/>
        </authorList>
    </citation>
    <scope>NUCLEOTIDE SEQUENCE [LARGE SCALE GENOMIC DNA]</scope>
    <source>
        <strain evidence="4">K-2018 MAG008</strain>
    </source>
</reference>
<dbReference type="CDD" id="cd12116">
    <property type="entry name" value="A_NRPS_Ta1_like"/>
    <property type="match status" value="1"/>
</dbReference>